<dbReference type="WBParaSite" id="Csp11.Scaffold628.g7312.t1">
    <property type="protein sequence ID" value="Csp11.Scaffold628.g7312.t1"/>
    <property type="gene ID" value="Csp11.Scaffold628.g7312"/>
</dbReference>
<accession>A0A1I7TM83</accession>
<reference evidence="2" key="1">
    <citation type="submission" date="2016-11" db="UniProtKB">
        <authorList>
            <consortium name="WormBaseParasite"/>
        </authorList>
    </citation>
    <scope>IDENTIFICATION</scope>
</reference>
<dbReference type="AlphaFoldDB" id="A0A1I7TM83"/>
<keyword evidence="1" id="KW-1185">Reference proteome</keyword>
<organism evidence="1 2">
    <name type="scientific">Caenorhabditis tropicalis</name>
    <dbReference type="NCBI Taxonomy" id="1561998"/>
    <lineage>
        <taxon>Eukaryota</taxon>
        <taxon>Metazoa</taxon>
        <taxon>Ecdysozoa</taxon>
        <taxon>Nematoda</taxon>
        <taxon>Chromadorea</taxon>
        <taxon>Rhabditida</taxon>
        <taxon>Rhabditina</taxon>
        <taxon>Rhabditomorpha</taxon>
        <taxon>Rhabditoidea</taxon>
        <taxon>Rhabditidae</taxon>
        <taxon>Peloderinae</taxon>
        <taxon>Caenorhabditis</taxon>
    </lineage>
</organism>
<proteinExistence type="predicted"/>
<dbReference type="Proteomes" id="UP000095282">
    <property type="component" value="Unplaced"/>
</dbReference>
<sequence>MERSKSETGANSWPIIASKDQRVSAKLFLVSHVDTNNIQKKRRRDGINGEEKHMAEMPLKFLLMSLTQRRMNSVK</sequence>
<name>A0A1I7TM83_9PELO</name>
<evidence type="ECO:0000313" key="2">
    <source>
        <dbReference type="WBParaSite" id="Csp11.Scaffold628.g7312.t1"/>
    </source>
</evidence>
<evidence type="ECO:0000313" key="1">
    <source>
        <dbReference type="Proteomes" id="UP000095282"/>
    </source>
</evidence>
<protein>
    <submittedName>
        <fullName evidence="2">Ovule protein</fullName>
    </submittedName>
</protein>